<proteinExistence type="predicted"/>
<feature type="region of interest" description="Disordered" evidence="1">
    <location>
        <begin position="19"/>
        <end position="94"/>
    </location>
</feature>
<evidence type="ECO:0000256" key="1">
    <source>
        <dbReference type="SAM" id="MobiDB-lite"/>
    </source>
</evidence>
<reference evidence="3" key="1">
    <citation type="submission" date="2017-03" db="EMBL/GenBank/DDBJ databases">
        <title>Phytopthora megakarya and P. palmivora, two closely related causual agents of cacao black pod achieved similar genome size and gene model numbers by different mechanisms.</title>
        <authorList>
            <person name="Ali S."/>
            <person name="Shao J."/>
            <person name="Larry D.J."/>
            <person name="Kronmiller B."/>
            <person name="Shen D."/>
            <person name="Strem M.D."/>
            <person name="Melnick R.L."/>
            <person name="Guiltinan M.J."/>
            <person name="Tyler B.M."/>
            <person name="Meinhardt L.W."/>
            <person name="Bailey B.A."/>
        </authorList>
    </citation>
    <scope>NUCLEOTIDE SEQUENCE [LARGE SCALE GENOMIC DNA]</scope>
    <source>
        <strain evidence="3">zdho120</strain>
    </source>
</reference>
<feature type="compositionally biased region" description="Basic residues" evidence="1">
    <location>
        <begin position="66"/>
        <end position="79"/>
    </location>
</feature>
<dbReference type="EMBL" id="NBNE01020950">
    <property type="protein sequence ID" value="OWY91149.1"/>
    <property type="molecule type" value="Genomic_DNA"/>
</dbReference>
<name>A0A225UGA1_9STRA</name>
<evidence type="ECO:0000313" key="2">
    <source>
        <dbReference type="EMBL" id="OWY91149.1"/>
    </source>
</evidence>
<keyword evidence="3" id="KW-1185">Reference proteome</keyword>
<gene>
    <name evidence="2" type="ORF">PHMEG_00040392</name>
</gene>
<dbReference type="Proteomes" id="UP000198211">
    <property type="component" value="Unassembled WGS sequence"/>
</dbReference>
<organism evidence="2 3">
    <name type="scientific">Phytophthora megakarya</name>
    <dbReference type="NCBI Taxonomy" id="4795"/>
    <lineage>
        <taxon>Eukaryota</taxon>
        <taxon>Sar</taxon>
        <taxon>Stramenopiles</taxon>
        <taxon>Oomycota</taxon>
        <taxon>Peronosporomycetes</taxon>
        <taxon>Peronosporales</taxon>
        <taxon>Peronosporaceae</taxon>
        <taxon>Phytophthora</taxon>
    </lineage>
</organism>
<protein>
    <submittedName>
        <fullName evidence="2">Uncharacterized protein</fullName>
    </submittedName>
</protein>
<dbReference type="AlphaFoldDB" id="A0A225UGA1"/>
<sequence>MALDPVLVPKAGSHAIKKLKVDFDNPPSTEAKEQTASPTTAEEFPSGKKKKAPAAAKQSRITTSAKPKKKAAPAKKKVTRAATAEAMDTGDEDEEDAELVAQLAVLKTELAEFVDFPVAEVADMAIKEAVLKLFKEAKGNGLVLARKAYPWQGQFLWYNPPEFPDVYLVHWRWWMTSRLAFFLWGLNVPLEGTNAQGARRRKKSDAVAGRNEFVSFMVETWGWYGTLHRSISYSSGGAVNMDAPDHLPTIKVP</sequence>
<accession>A0A225UGA1</accession>
<comment type="caution">
    <text evidence="2">The sequence shown here is derived from an EMBL/GenBank/DDBJ whole genome shotgun (WGS) entry which is preliminary data.</text>
</comment>
<evidence type="ECO:0000313" key="3">
    <source>
        <dbReference type="Proteomes" id="UP000198211"/>
    </source>
</evidence>